<dbReference type="Gene3D" id="3.40.50.300">
    <property type="entry name" value="P-loop containing nucleotide triphosphate hydrolases"/>
    <property type="match status" value="1"/>
</dbReference>
<dbReference type="PIRSF" id="PIRSF039137">
    <property type="entry name" value="ABC_branched_ATPase"/>
    <property type="match status" value="1"/>
</dbReference>
<evidence type="ECO:0000259" key="6">
    <source>
        <dbReference type="PROSITE" id="PS50893"/>
    </source>
</evidence>
<dbReference type="InterPro" id="IPR003593">
    <property type="entry name" value="AAA+_ATPase"/>
</dbReference>
<dbReference type="GO" id="GO:0016887">
    <property type="term" value="F:ATP hydrolysis activity"/>
    <property type="evidence" value="ECO:0007669"/>
    <property type="project" value="InterPro"/>
</dbReference>
<evidence type="ECO:0000313" key="8">
    <source>
        <dbReference type="Proteomes" id="UP000006034"/>
    </source>
</evidence>
<proteinExistence type="inferred from homology"/>
<dbReference type="InterPro" id="IPR017871">
    <property type="entry name" value="ABC_transporter-like_CS"/>
</dbReference>
<dbReference type="CDD" id="cd03224">
    <property type="entry name" value="ABC_TM1139_LivF_branched"/>
    <property type="match status" value="1"/>
</dbReference>
<keyword evidence="3" id="KW-0547">Nucleotide-binding</keyword>
<evidence type="ECO:0000256" key="4">
    <source>
        <dbReference type="ARBA" id="ARBA00022840"/>
    </source>
</evidence>
<reference evidence="7 8" key="1">
    <citation type="submission" date="2010-10" db="EMBL/GenBank/DDBJ databases">
        <authorList>
            <consortium name="The Broad Institute Genome Sequencing Platform"/>
            <person name="Ward D."/>
            <person name="Earl A."/>
            <person name="Feldgarden M."/>
            <person name="Young S.K."/>
            <person name="Gargeya S."/>
            <person name="Zeng Q."/>
            <person name="Alvarado L."/>
            <person name="Berlin A."/>
            <person name="Bochicchio J."/>
            <person name="Chapman S.B."/>
            <person name="Chen Z."/>
            <person name="Freedman E."/>
            <person name="Gellesch M."/>
            <person name="Goldberg J."/>
            <person name="Griggs A."/>
            <person name="Gujja S."/>
            <person name="Heilman E."/>
            <person name="Heiman D."/>
            <person name="Howarth C."/>
            <person name="Mehta T."/>
            <person name="Neiman D."/>
            <person name="Pearson M."/>
            <person name="Roberts A."/>
            <person name="Saif S."/>
            <person name="Shea T."/>
            <person name="Shenoy N."/>
            <person name="Sisk P."/>
            <person name="Stolte C."/>
            <person name="Sykes S."/>
            <person name="White J."/>
            <person name="Yandava C."/>
            <person name="Allen-Vercoe E."/>
            <person name="Sibley C."/>
            <person name="Ambrose C.E."/>
            <person name="Strauss J."/>
            <person name="Daigneault M."/>
            <person name="Haas B."/>
            <person name="Nusbaum C."/>
            <person name="Birren B."/>
        </authorList>
    </citation>
    <scope>NUCLEOTIDE SEQUENCE [LARGE SCALE GENOMIC DNA]</scope>
    <source>
        <strain evidence="7 8">3_1_6</strain>
    </source>
</reference>
<dbReference type="PROSITE" id="PS00211">
    <property type="entry name" value="ABC_TRANSPORTER_1"/>
    <property type="match status" value="1"/>
</dbReference>
<reference evidence="7 8" key="2">
    <citation type="submission" date="2013-04" db="EMBL/GenBank/DDBJ databases">
        <title>The Genome Sequence of Bilophila wadsworthia 3_1_6.</title>
        <authorList>
            <consortium name="The Broad Institute Genomics Platform"/>
            <person name="Earl A."/>
            <person name="Ward D."/>
            <person name="Feldgarden M."/>
            <person name="Gevers D."/>
            <person name="Sibley C."/>
            <person name="Strauss J."/>
            <person name="Allen-Vercoe E."/>
            <person name="Walker B."/>
            <person name="Young S."/>
            <person name="Zeng Q."/>
            <person name="Gargeya S."/>
            <person name="Fitzgerald M."/>
            <person name="Haas B."/>
            <person name="Abouelleil A."/>
            <person name="Allen A.W."/>
            <person name="Alvarado L."/>
            <person name="Arachchi H.M."/>
            <person name="Berlin A.M."/>
            <person name="Chapman S.B."/>
            <person name="Gainer-Dewar J."/>
            <person name="Goldberg J."/>
            <person name="Griggs A."/>
            <person name="Gujja S."/>
            <person name="Hansen M."/>
            <person name="Howarth C."/>
            <person name="Imamovic A."/>
            <person name="Ireland A."/>
            <person name="Larimer J."/>
            <person name="McCowan C."/>
            <person name="Murphy C."/>
            <person name="Pearson M."/>
            <person name="Poon T.W."/>
            <person name="Priest M."/>
            <person name="Roberts A."/>
            <person name="Saif S."/>
            <person name="Shea T."/>
            <person name="Sisk P."/>
            <person name="Sykes S."/>
            <person name="Wortman J."/>
            <person name="Nusbaum C."/>
            <person name="Birren B."/>
        </authorList>
    </citation>
    <scope>NUCLEOTIDE SEQUENCE [LARGE SCALE GENOMIC DNA]</scope>
    <source>
        <strain evidence="7 8">3_1_6</strain>
    </source>
</reference>
<dbReference type="Pfam" id="PF00005">
    <property type="entry name" value="ABC_tran"/>
    <property type="match status" value="1"/>
</dbReference>
<dbReference type="SMART" id="SM00382">
    <property type="entry name" value="AAA"/>
    <property type="match status" value="1"/>
</dbReference>
<sequence>MSEATTYLELRDLRVSYGKVEALHGISVHVEQGEIVTILGANGAGKTTTLTTISGLRKPSGGSILFQGRPLHTIPSHEIVRLGITQSPEGRRVFGTLSVRENLDLGAFTSKDRGRSAKIRKWIFDLFPRLAEREGQLAGTLSGGEQQMLAIARALMADPKVLLLDEPSLGLAPLLVRSIFDSVRKINRQGVTVILVEQNARAALKLASRGYVIEVGRVVMEDASEALLANPDVQAAYLGGGQENGQEN</sequence>
<keyword evidence="2" id="KW-0813">Transport</keyword>
<dbReference type="InterPro" id="IPR052156">
    <property type="entry name" value="BCAA_Transport_ATP-bd_LivF"/>
</dbReference>
<dbReference type="GO" id="GO:0005524">
    <property type="term" value="F:ATP binding"/>
    <property type="evidence" value="ECO:0007669"/>
    <property type="project" value="UniProtKB-KW"/>
</dbReference>
<dbReference type="InterPro" id="IPR030660">
    <property type="entry name" value="ABC_branched_ATPase_LivF/BraG"/>
</dbReference>
<dbReference type="RefSeq" id="WP_005024597.1">
    <property type="nucleotide sequence ID" value="NZ_KE150239.1"/>
</dbReference>
<name>E5Y2K4_BILW3</name>
<dbReference type="OrthoDB" id="9809450at2"/>
<dbReference type="AlphaFoldDB" id="E5Y2K4"/>
<dbReference type="GO" id="GO:0015807">
    <property type="term" value="P:L-amino acid transport"/>
    <property type="evidence" value="ECO:0007669"/>
    <property type="project" value="TreeGrafter"/>
</dbReference>
<evidence type="ECO:0000256" key="3">
    <source>
        <dbReference type="ARBA" id="ARBA00022741"/>
    </source>
</evidence>
<feature type="domain" description="ABC transporter" evidence="6">
    <location>
        <begin position="8"/>
        <end position="240"/>
    </location>
</feature>
<gene>
    <name evidence="7" type="ORF">HMPREF0179_00415</name>
</gene>
<dbReference type="eggNOG" id="COG0410">
    <property type="taxonomic scope" value="Bacteria"/>
</dbReference>
<keyword evidence="8" id="KW-1185">Reference proteome</keyword>
<dbReference type="GO" id="GO:0015658">
    <property type="term" value="F:branched-chain amino acid transmembrane transporter activity"/>
    <property type="evidence" value="ECO:0007669"/>
    <property type="project" value="InterPro"/>
</dbReference>
<accession>E5Y2K4</accession>
<evidence type="ECO:0000256" key="2">
    <source>
        <dbReference type="ARBA" id="ARBA00022448"/>
    </source>
</evidence>
<keyword evidence="5" id="KW-0029">Amino-acid transport</keyword>
<protein>
    <submittedName>
        <fullName evidence="7">Branched-chain amino acid transport system ATP-binding protein</fullName>
    </submittedName>
</protein>
<comment type="caution">
    <text evidence="7">The sequence shown here is derived from an EMBL/GenBank/DDBJ whole genome shotgun (WGS) entry which is preliminary data.</text>
</comment>
<dbReference type="PROSITE" id="PS50893">
    <property type="entry name" value="ABC_TRANSPORTER_2"/>
    <property type="match status" value="1"/>
</dbReference>
<dbReference type="HOGENOM" id="CLU_000604_1_2_7"/>
<dbReference type="EMBL" id="ADCP02000002">
    <property type="protein sequence ID" value="EFV45794.1"/>
    <property type="molecule type" value="Genomic_DNA"/>
</dbReference>
<dbReference type="GeneID" id="78086809"/>
<evidence type="ECO:0000256" key="5">
    <source>
        <dbReference type="ARBA" id="ARBA00022970"/>
    </source>
</evidence>
<dbReference type="InterPro" id="IPR027417">
    <property type="entry name" value="P-loop_NTPase"/>
</dbReference>
<dbReference type="PANTHER" id="PTHR43820">
    <property type="entry name" value="HIGH-AFFINITY BRANCHED-CHAIN AMINO ACID TRANSPORT ATP-BINDING PROTEIN LIVF"/>
    <property type="match status" value="1"/>
</dbReference>
<dbReference type="InterPro" id="IPR003439">
    <property type="entry name" value="ABC_transporter-like_ATP-bd"/>
</dbReference>
<evidence type="ECO:0000256" key="1">
    <source>
        <dbReference type="ARBA" id="ARBA00005417"/>
    </source>
</evidence>
<dbReference type="SUPFAM" id="SSF52540">
    <property type="entry name" value="P-loop containing nucleoside triphosphate hydrolases"/>
    <property type="match status" value="1"/>
</dbReference>
<organism evidence="7 8">
    <name type="scientific">Bilophila wadsworthia (strain 3_1_6)</name>
    <dbReference type="NCBI Taxonomy" id="563192"/>
    <lineage>
        <taxon>Bacteria</taxon>
        <taxon>Pseudomonadati</taxon>
        <taxon>Thermodesulfobacteriota</taxon>
        <taxon>Desulfovibrionia</taxon>
        <taxon>Desulfovibrionales</taxon>
        <taxon>Desulfovibrionaceae</taxon>
        <taxon>Bilophila</taxon>
    </lineage>
</organism>
<dbReference type="PANTHER" id="PTHR43820:SF4">
    <property type="entry name" value="HIGH-AFFINITY BRANCHED-CHAIN AMINO ACID TRANSPORT ATP-BINDING PROTEIN LIVF"/>
    <property type="match status" value="1"/>
</dbReference>
<evidence type="ECO:0000313" key="7">
    <source>
        <dbReference type="EMBL" id="EFV45794.1"/>
    </source>
</evidence>
<dbReference type="Proteomes" id="UP000006034">
    <property type="component" value="Unassembled WGS sequence"/>
</dbReference>
<dbReference type="STRING" id="563192.HMPREF0179_00415"/>
<comment type="similarity">
    <text evidence="1">Belongs to the ABC transporter superfamily.</text>
</comment>
<keyword evidence="4 7" id="KW-0067">ATP-binding</keyword>